<dbReference type="Proteomes" id="UP000006875">
    <property type="component" value="Plasmid pILYOP01"/>
</dbReference>
<proteinExistence type="inferred from homology"/>
<dbReference type="NCBIfam" id="NF047697">
    <property type="entry name" value="ThioredTrxAClost"/>
    <property type="match status" value="1"/>
</dbReference>
<dbReference type="Gene3D" id="3.40.30.10">
    <property type="entry name" value="Glutaredoxin"/>
    <property type="match status" value="1"/>
</dbReference>
<reference evidence="10 11" key="1">
    <citation type="journal article" date="2010" name="Stand. Genomic Sci.">
        <title>Complete genome sequence of Ilyobacter polytropus type strain (CuHbu1).</title>
        <authorList>
            <person name="Sikorski J."/>
            <person name="Chertkov O."/>
            <person name="Lapidus A."/>
            <person name="Nolan M."/>
            <person name="Lucas S."/>
            <person name="Del Rio T.G."/>
            <person name="Tice H."/>
            <person name="Cheng J.F."/>
            <person name="Tapia R."/>
            <person name="Han C."/>
            <person name="Goodwin L."/>
            <person name="Pitluck S."/>
            <person name="Liolios K."/>
            <person name="Ivanova N."/>
            <person name="Mavromatis K."/>
            <person name="Mikhailova N."/>
            <person name="Pati A."/>
            <person name="Chen A."/>
            <person name="Palaniappan K."/>
            <person name="Land M."/>
            <person name="Hauser L."/>
            <person name="Chang Y.J."/>
            <person name="Jeffries C.D."/>
            <person name="Brambilla E."/>
            <person name="Yasawong M."/>
            <person name="Rohde M."/>
            <person name="Pukall R."/>
            <person name="Spring S."/>
            <person name="Goker M."/>
            <person name="Woyke T."/>
            <person name="Bristow J."/>
            <person name="Eisen J.A."/>
            <person name="Markowitz V."/>
            <person name="Hugenholtz P."/>
            <person name="Kyrpides N.C."/>
            <person name="Klenk H.P."/>
        </authorList>
    </citation>
    <scope>NUCLEOTIDE SEQUENCE [LARGE SCALE GENOMIC DNA]</scope>
    <source>
        <strain evidence="11">ATCC 51220 / DSM 2926 / LMG 16218 / CuHBu1</strain>
        <plasmid evidence="11">pILYOP01</plasmid>
    </source>
</reference>
<accession>E3HDN9</accession>
<evidence type="ECO:0000313" key="10">
    <source>
        <dbReference type="EMBL" id="ADO84225.1"/>
    </source>
</evidence>
<keyword evidence="2" id="KW-0813">Transport</keyword>
<keyword evidence="5 8" id="KW-0676">Redox-active center</keyword>
<dbReference type="InterPro" id="IPR005746">
    <property type="entry name" value="Thioredoxin"/>
</dbReference>
<dbReference type="Pfam" id="PF00085">
    <property type="entry name" value="Thioredoxin"/>
    <property type="match status" value="1"/>
</dbReference>
<dbReference type="SUPFAM" id="SSF52833">
    <property type="entry name" value="Thioredoxin-like"/>
    <property type="match status" value="1"/>
</dbReference>
<dbReference type="PANTHER" id="PTHR45663">
    <property type="entry name" value="GEO12009P1"/>
    <property type="match status" value="1"/>
</dbReference>
<gene>
    <name evidence="10" type="ordered locus">Ilyop_2466</name>
</gene>
<dbReference type="GO" id="GO:0045454">
    <property type="term" value="P:cell redox homeostasis"/>
    <property type="evidence" value="ECO:0007669"/>
    <property type="project" value="TreeGrafter"/>
</dbReference>
<organism evidence="10 11">
    <name type="scientific">Ilyobacter polytropus (strain ATCC 51220 / DSM 2926 / LMG 16218 / CuHBu1)</name>
    <dbReference type="NCBI Taxonomy" id="572544"/>
    <lineage>
        <taxon>Bacteria</taxon>
        <taxon>Fusobacteriati</taxon>
        <taxon>Fusobacteriota</taxon>
        <taxon>Fusobacteriia</taxon>
        <taxon>Fusobacteriales</taxon>
        <taxon>Fusobacteriaceae</taxon>
        <taxon>Ilyobacter</taxon>
    </lineage>
</organism>
<keyword evidence="11" id="KW-1185">Reference proteome</keyword>
<evidence type="ECO:0000256" key="5">
    <source>
        <dbReference type="ARBA" id="ARBA00023284"/>
    </source>
</evidence>
<dbReference type="CDD" id="cd02947">
    <property type="entry name" value="TRX_family"/>
    <property type="match status" value="1"/>
</dbReference>
<evidence type="ECO:0000259" key="9">
    <source>
        <dbReference type="PROSITE" id="PS51352"/>
    </source>
</evidence>
<evidence type="ECO:0000256" key="4">
    <source>
        <dbReference type="ARBA" id="ARBA00023157"/>
    </source>
</evidence>
<feature type="active site" description="Nucleophile" evidence="7">
    <location>
        <position position="32"/>
    </location>
</feature>
<protein>
    <recommendedName>
        <fullName evidence="6">Thioredoxin</fullName>
    </recommendedName>
</protein>
<comment type="similarity">
    <text evidence="1 6">Belongs to the thioredoxin family.</text>
</comment>
<evidence type="ECO:0000256" key="1">
    <source>
        <dbReference type="ARBA" id="ARBA00008987"/>
    </source>
</evidence>
<dbReference type="EMBL" id="CP002282">
    <property type="protein sequence ID" value="ADO84225.1"/>
    <property type="molecule type" value="Genomic_DNA"/>
</dbReference>
<feature type="site" description="Contributes to redox potential value" evidence="7">
    <location>
        <position position="31"/>
    </location>
</feature>
<keyword evidence="3" id="KW-0249">Electron transport</keyword>
<feature type="site" description="Deprotonates C-terminal active site Cys" evidence="7">
    <location>
        <position position="23"/>
    </location>
</feature>
<evidence type="ECO:0000256" key="8">
    <source>
        <dbReference type="PIRSR" id="PIRSR000077-4"/>
    </source>
</evidence>
<dbReference type="HOGENOM" id="CLU_090389_10_2_0"/>
<dbReference type="GO" id="GO:0005829">
    <property type="term" value="C:cytosol"/>
    <property type="evidence" value="ECO:0007669"/>
    <property type="project" value="TreeGrafter"/>
</dbReference>
<keyword evidence="4 8" id="KW-1015">Disulfide bond</keyword>
<evidence type="ECO:0000256" key="2">
    <source>
        <dbReference type="ARBA" id="ARBA00022448"/>
    </source>
</evidence>
<dbReference type="AlphaFoldDB" id="E3HDN9"/>
<feature type="disulfide bond" description="Redox-active" evidence="8">
    <location>
        <begin position="29"/>
        <end position="32"/>
    </location>
</feature>
<dbReference type="PROSITE" id="PS51352">
    <property type="entry name" value="THIOREDOXIN_2"/>
    <property type="match status" value="1"/>
</dbReference>
<dbReference type="GO" id="GO:0015035">
    <property type="term" value="F:protein-disulfide reductase activity"/>
    <property type="evidence" value="ECO:0007669"/>
    <property type="project" value="InterPro"/>
</dbReference>
<evidence type="ECO:0000256" key="7">
    <source>
        <dbReference type="PIRSR" id="PIRSR000077-1"/>
    </source>
</evidence>
<feature type="active site" description="Nucleophile" evidence="7">
    <location>
        <position position="29"/>
    </location>
</feature>
<feature type="site" description="Contributes to redox potential value" evidence="7">
    <location>
        <position position="30"/>
    </location>
</feature>
<dbReference type="InterPro" id="IPR013766">
    <property type="entry name" value="Thioredoxin_domain"/>
</dbReference>
<evidence type="ECO:0000313" key="11">
    <source>
        <dbReference type="Proteomes" id="UP000006875"/>
    </source>
</evidence>
<dbReference type="OrthoDB" id="9790390at2"/>
<evidence type="ECO:0000256" key="6">
    <source>
        <dbReference type="PIRNR" id="PIRNR000077"/>
    </source>
</evidence>
<evidence type="ECO:0000256" key="3">
    <source>
        <dbReference type="ARBA" id="ARBA00022982"/>
    </source>
</evidence>
<dbReference type="PIRSF" id="PIRSF000077">
    <property type="entry name" value="Thioredoxin"/>
    <property type="match status" value="1"/>
</dbReference>
<keyword evidence="10" id="KW-0614">Plasmid</keyword>
<geneLocation type="plasmid" evidence="10 11">
    <name>pILYOP01</name>
</geneLocation>
<dbReference type="KEGG" id="ipo:Ilyop_2466"/>
<dbReference type="RefSeq" id="WP_013388884.1">
    <property type="nucleotide sequence ID" value="NC_014633.1"/>
</dbReference>
<feature type="domain" description="Thioredoxin" evidence="9">
    <location>
        <begin position="1"/>
        <end position="105"/>
    </location>
</feature>
<dbReference type="InterPro" id="IPR036249">
    <property type="entry name" value="Thioredoxin-like_sf"/>
</dbReference>
<sequence length="105" mass="12064">MIQLEKDTFEEKVLENKGLVLVDFWSDKCEDCKALLPHVEELSEEFGDKIKFTKFNTIGAMKVAIKQKVLGLPTVAIYKDGEKIYELVKENATKENIKKMINEVL</sequence>
<dbReference type="PANTHER" id="PTHR45663:SF11">
    <property type="entry name" value="GEO12009P1"/>
    <property type="match status" value="1"/>
</dbReference>
<name>E3HDN9_ILYPC</name>